<evidence type="ECO:0000313" key="1">
    <source>
        <dbReference type="EMBL" id="KAI0026556.1"/>
    </source>
</evidence>
<name>A0ACB8Q4N3_9AGAM</name>
<proteinExistence type="predicted"/>
<reference evidence="1" key="1">
    <citation type="submission" date="2021-02" db="EMBL/GenBank/DDBJ databases">
        <authorList>
            <consortium name="DOE Joint Genome Institute"/>
            <person name="Ahrendt S."/>
            <person name="Looney B.P."/>
            <person name="Miyauchi S."/>
            <person name="Morin E."/>
            <person name="Drula E."/>
            <person name="Courty P.E."/>
            <person name="Chicoki N."/>
            <person name="Fauchery L."/>
            <person name="Kohler A."/>
            <person name="Kuo A."/>
            <person name="Labutti K."/>
            <person name="Pangilinan J."/>
            <person name="Lipzen A."/>
            <person name="Riley R."/>
            <person name="Andreopoulos W."/>
            <person name="He G."/>
            <person name="Johnson J."/>
            <person name="Barry K.W."/>
            <person name="Grigoriev I.V."/>
            <person name="Nagy L."/>
            <person name="Hibbett D."/>
            <person name="Henrissat B."/>
            <person name="Matheny P.B."/>
            <person name="Labbe J."/>
            <person name="Martin F."/>
        </authorList>
    </citation>
    <scope>NUCLEOTIDE SEQUENCE</scope>
    <source>
        <strain evidence="1">EC-137</strain>
    </source>
</reference>
<evidence type="ECO:0000313" key="2">
    <source>
        <dbReference type="Proteomes" id="UP000814128"/>
    </source>
</evidence>
<dbReference type="Proteomes" id="UP000814128">
    <property type="component" value="Unassembled WGS sequence"/>
</dbReference>
<accession>A0ACB8Q4N3</accession>
<reference evidence="1" key="2">
    <citation type="journal article" date="2022" name="New Phytol.">
        <title>Evolutionary transition to the ectomycorrhizal habit in the genomes of a hyperdiverse lineage of mushroom-forming fungi.</title>
        <authorList>
            <person name="Looney B."/>
            <person name="Miyauchi S."/>
            <person name="Morin E."/>
            <person name="Drula E."/>
            <person name="Courty P.E."/>
            <person name="Kohler A."/>
            <person name="Kuo A."/>
            <person name="LaButti K."/>
            <person name="Pangilinan J."/>
            <person name="Lipzen A."/>
            <person name="Riley R."/>
            <person name="Andreopoulos W."/>
            <person name="He G."/>
            <person name="Johnson J."/>
            <person name="Nolan M."/>
            <person name="Tritt A."/>
            <person name="Barry K.W."/>
            <person name="Grigoriev I.V."/>
            <person name="Nagy L.G."/>
            <person name="Hibbett D."/>
            <person name="Henrissat B."/>
            <person name="Matheny P.B."/>
            <person name="Labbe J."/>
            <person name="Martin F.M."/>
        </authorList>
    </citation>
    <scope>NUCLEOTIDE SEQUENCE</scope>
    <source>
        <strain evidence="1">EC-137</strain>
    </source>
</reference>
<comment type="caution">
    <text evidence="1">The sequence shown here is derived from an EMBL/GenBank/DDBJ whole genome shotgun (WGS) entry which is preliminary data.</text>
</comment>
<dbReference type="EMBL" id="MU274401">
    <property type="protein sequence ID" value="KAI0026556.1"/>
    <property type="molecule type" value="Genomic_DNA"/>
</dbReference>
<protein>
    <submittedName>
        <fullName evidence="1">Uncharacterized protein</fullName>
    </submittedName>
</protein>
<gene>
    <name evidence="1" type="ORF">K488DRAFT_66044</name>
</gene>
<keyword evidence="2" id="KW-1185">Reference proteome</keyword>
<organism evidence="1 2">
    <name type="scientific">Vararia minispora EC-137</name>
    <dbReference type="NCBI Taxonomy" id="1314806"/>
    <lineage>
        <taxon>Eukaryota</taxon>
        <taxon>Fungi</taxon>
        <taxon>Dikarya</taxon>
        <taxon>Basidiomycota</taxon>
        <taxon>Agaricomycotina</taxon>
        <taxon>Agaricomycetes</taxon>
        <taxon>Russulales</taxon>
        <taxon>Lachnocladiaceae</taxon>
        <taxon>Vararia</taxon>
    </lineage>
</organism>
<feature type="non-terminal residue" evidence="1">
    <location>
        <position position="99"/>
    </location>
</feature>
<sequence>MEPDDHERLGKAIALFLTAVDRFPDNQPAKHVCLSFIGTLSASLFQLFGSLKSLDIAIKATSSAVEITPDGHPDMLKILSKLGSFFGLRFECLGELEDL</sequence>